<accession>A0ABU9GFA2</accession>
<comment type="caution">
    <text evidence="2">The sequence shown here is derived from an EMBL/GenBank/DDBJ whole genome shotgun (WGS) entry which is preliminary data.</text>
</comment>
<dbReference type="Proteomes" id="UP001378242">
    <property type="component" value="Unassembled WGS sequence"/>
</dbReference>
<feature type="transmembrane region" description="Helical" evidence="1">
    <location>
        <begin position="89"/>
        <end position="109"/>
    </location>
</feature>
<protein>
    <submittedName>
        <fullName evidence="2">Uncharacterized protein</fullName>
    </submittedName>
</protein>
<organism evidence="2 3">
    <name type="scientific">Cobetia marina</name>
    <name type="common">Deleya marina</name>
    <dbReference type="NCBI Taxonomy" id="28258"/>
    <lineage>
        <taxon>Bacteria</taxon>
        <taxon>Pseudomonadati</taxon>
        <taxon>Pseudomonadota</taxon>
        <taxon>Gammaproteobacteria</taxon>
        <taxon>Oceanospirillales</taxon>
        <taxon>Halomonadaceae</taxon>
        <taxon>Cobetia</taxon>
    </lineage>
</organism>
<gene>
    <name evidence="2" type="ORF">V6243_06530</name>
</gene>
<keyword evidence="1" id="KW-1133">Transmembrane helix</keyword>
<feature type="transmembrane region" description="Helical" evidence="1">
    <location>
        <begin position="16"/>
        <end position="35"/>
    </location>
</feature>
<keyword evidence="1" id="KW-0472">Membrane</keyword>
<dbReference type="EMBL" id="JBAKAP010000005">
    <property type="protein sequence ID" value="MEL0616483.1"/>
    <property type="molecule type" value="Genomic_DNA"/>
</dbReference>
<keyword evidence="3" id="KW-1185">Reference proteome</keyword>
<keyword evidence="1" id="KW-0812">Transmembrane</keyword>
<dbReference type="PROSITE" id="PS51257">
    <property type="entry name" value="PROKAR_LIPOPROTEIN"/>
    <property type="match status" value="1"/>
</dbReference>
<dbReference type="RefSeq" id="WP_341542169.1">
    <property type="nucleotide sequence ID" value="NZ_JBAKAP010000005.1"/>
</dbReference>
<proteinExistence type="predicted"/>
<feature type="transmembrane region" description="Helical" evidence="1">
    <location>
        <begin position="161"/>
        <end position="178"/>
    </location>
</feature>
<feature type="transmembrane region" description="Helical" evidence="1">
    <location>
        <begin position="138"/>
        <end position="155"/>
    </location>
</feature>
<evidence type="ECO:0000256" key="1">
    <source>
        <dbReference type="SAM" id="Phobius"/>
    </source>
</evidence>
<reference evidence="2 3" key="1">
    <citation type="submission" date="2024-02" db="EMBL/GenBank/DDBJ databases">
        <title>Bacteria isolated from the canopy kelp, Nereocystis luetkeana.</title>
        <authorList>
            <person name="Pfister C.A."/>
            <person name="Younker I.T."/>
            <person name="Light S.H."/>
        </authorList>
    </citation>
    <scope>NUCLEOTIDE SEQUENCE [LARGE SCALE GENOMIC DNA]</scope>
    <source>
        <strain evidence="2 3">TI.5.07</strain>
    </source>
</reference>
<evidence type="ECO:0000313" key="2">
    <source>
        <dbReference type="EMBL" id="MEL0616483.1"/>
    </source>
</evidence>
<name>A0ABU9GFA2_COBMA</name>
<evidence type="ECO:0000313" key="3">
    <source>
        <dbReference type="Proteomes" id="UP001378242"/>
    </source>
</evidence>
<feature type="transmembrane region" description="Helical" evidence="1">
    <location>
        <begin position="55"/>
        <end position="77"/>
    </location>
</feature>
<sequence>MIKLSESELSNNHQKLIALTSGILAFLLGCFYYDTLTTAELLFNPVFFLKLDNKLVFNIPGLIHGLIALGMLVPLYLRKIIAYRNMSIASILFFVINLYLFSAWIQLAVGVQGDFSNTIINVGLMSALLLGWLGIRAIAGYCWIIIVLLCGYNMLNSSEMLAAWGLLFLVLSVISVWFQTKMALDDFFLTMKSEFSNLHESNIARSAKDSMQAGASEIIKQAETNWKKKR</sequence>